<feature type="domain" description="ABC3 transporter permease C-terminal" evidence="8">
    <location>
        <begin position="271"/>
        <end position="400"/>
    </location>
</feature>
<evidence type="ECO:0000256" key="6">
    <source>
        <dbReference type="ARBA" id="ARBA00023136"/>
    </source>
</evidence>
<keyword evidence="6 7" id="KW-0472">Membrane</keyword>
<comment type="similarity">
    <text evidence="2">Belongs to the ABC-4 integral membrane protein family. LolC/E subfamily.</text>
</comment>
<feature type="transmembrane region" description="Helical" evidence="7">
    <location>
        <begin position="270"/>
        <end position="290"/>
    </location>
</feature>
<accession>A0A5M4AXH2</accession>
<dbReference type="OrthoDB" id="9784014at2"/>
<evidence type="ECO:0000256" key="4">
    <source>
        <dbReference type="ARBA" id="ARBA00022692"/>
    </source>
</evidence>
<evidence type="ECO:0000256" key="1">
    <source>
        <dbReference type="ARBA" id="ARBA00004651"/>
    </source>
</evidence>
<dbReference type="PANTHER" id="PTHR30489">
    <property type="entry name" value="LIPOPROTEIN-RELEASING SYSTEM TRANSMEMBRANE PROTEIN LOLE"/>
    <property type="match status" value="1"/>
</dbReference>
<gene>
    <name evidence="10" type="ORF">PbJCM13498_12410</name>
</gene>
<evidence type="ECO:0000259" key="9">
    <source>
        <dbReference type="Pfam" id="PF12704"/>
    </source>
</evidence>
<evidence type="ECO:0000313" key="10">
    <source>
        <dbReference type="EMBL" id="GET32378.1"/>
    </source>
</evidence>
<keyword evidence="4 7" id="KW-0812">Transmembrane</keyword>
<reference evidence="10 11" key="1">
    <citation type="submission" date="2019-10" db="EMBL/GenBank/DDBJ databases">
        <title>Prolixibacter strains distinguished by the presence of nitrate reductase genes were adept at nitrate-dependent anaerobic corrosion of metallic iron and carbon steel.</title>
        <authorList>
            <person name="Iino T."/>
            <person name="Shono N."/>
            <person name="Ito K."/>
            <person name="Nakamura R."/>
            <person name="Sueoka K."/>
            <person name="Harayama S."/>
            <person name="Ohkuma M."/>
        </authorList>
    </citation>
    <scope>NUCLEOTIDE SEQUENCE [LARGE SCALE GENOMIC DNA]</scope>
    <source>
        <strain evidence="10 11">JCM 13498</strain>
    </source>
</reference>
<dbReference type="Pfam" id="PF12704">
    <property type="entry name" value="MacB_PCD"/>
    <property type="match status" value="1"/>
</dbReference>
<name>A0A5M4AXH2_9BACT</name>
<dbReference type="InterPro" id="IPR051447">
    <property type="entry name" value="Lipoprotein-release_system"/>
</dbReference>
<evidence type="ECO:0000256" key="2">
    <source>
        <dbReference type="ARBA" id="ARBA00005236"/>
    </source>
</evidence>
<dbReference type="GO" id="GO:0098797">
    <property type="term" value="C:plasma membrane protein complex"/>
    <property type="evidence" value="ECO:0007669"/>
    <property type="project" value="TreeGrafter"/>
</dbReference>
<keyword evidence="5 7" id="KW-1133">Transmembrane helix</keyword>
<organism evidence="10 11">
    <name type="scientific">Prolixibacter bellariivorans</name>
    <dbReference type="NCBI Taxonomy" id="314319"/>
    <lineage>
        <taxon>Bacteria</taxon>
        <taxon>Pseudomonadati</taxon>
        <taxon>Bacteroidota</taxon>
        <taxon>Bacteroidia</taxon>
        <taxon>Marinilabiliales</taxon>
        <taxon>Prolixibacteraceae</taxon>
        <taxon>Prolixibacter</taxon>
    </lineage>
</organism>
<evidence type="ECO:0000256" key="3">
    <source>
        <dbReference type="ARBA" id="ARBA00022475"/>
    </source>
</evidence>
<keyword evidence="11" id="KW-1185">Reference proteome</keyword>
<feature type="transmembrane region" description="Helical" evidence="7">
    <location>
        <begin position="373"/>
        <end position="396"/>
    </location>
</feature>
<feature type="transmembrane region" description="Helical" evidence="7">
    <location>
        <begin position="311"/>
        <end position="341"/>
    </location>
</feature>
<dbReference type="GO" id="GO:0044874">
    <property type="term" value="P:lipoprotein localization to outer membrane"/>
    <property type="evidence" value="ECO:0007669"/>
    <property type="project" value="TreeGrafter"/>
</dbReference>
<dbReference type="InterPro" id="IPR003838">
    <property type="entry name" value="ABC3_permease_C"/>
</dbReference>
<dbReference type="Proteomes" id="UP000391834">
    <property type="component" value="Unassembled WGS sequence"/>
</dbReference>
<comment type="subcellular location">
    <subcellularLocation>
        <location evidence="1">Cell membrane</location>
        <topology evidence="1">Multi-pass membrane protein</topology>
    </subcellularLocation>
</comment>
<evidence type="ECO:0000313" key="11">
    <source>
        <dbReference type="Proteomes" id="UP000391834"/>
    </source>
</evidence>
<evidence type="ECO:0000256" key="5">
    <source>
        <dbReference type="ARBA" id="ARBA00022989"/>
    </source>
</evidence>
<sequence>MKTLIKIAWRNLWRNRRRTLLTVASVVLALVLALFMRSMQLGSYEQMIKAGVNQVGYLQIHSKGYWEEQSIDRAFFDKDSIDAALKSTSGISKTLPFLQTFSLASYGNLTKGVLVDGIKPDKEDSQTNLSGKIVKGDYLTKSEHSVIIGDKLAQYLKMDVGDSLVLIGQGFRGITAYGIYPISGIFHLPSLQMNSQLVYMNLKDAQAFVYPYQEGLLTGISVFLNDPDHLPQVKKSLLTKLGKHYEATSWKVMLSDILQAIEVDNVSGELMLFILYIVVAFSIFSTILMMTMERSKQYSVMISVGMQRWQLVLVSMIETVIISLLGVLIGLLIISPVLYYFHENPIPLAGSMADLYLQFNIKPVLPFSVKPHIFASQTTIIFILSLVSVLYPVVFISRFNILNASRH</sequence>
<evidence type="ECO:0000259" key="8">
    <source>
        <dbReference type="Pfam" id="PF02687"/>
    </source>
</evidence>
<dbReference type="Pfam" id="PF02687">
    <property type="entry name" value="FtsX"/>
    <property type="match status" value="1"/>
</dbReference>
<proteinExistence type="inferred from homology"/>
<dbReference type="AlphaFoldDB" id="A0A5M4AXH2"/>
<dbReference type="RefSeq" id="WP_025863147.1">
    <property type="nucleotide sequence ID" value="NZ_BLAX01000001.1"/>
</dbReference>
<dbReference type="EMBL" id="BLAX01000001">
    <property type="protein sequence ID" value="GET32378.1"/>
    <property type="molecule type" value="Genomic_DNA"/>
</dbReference>
<keyword evidence="3" id="KW-1003">Cell membrane</keyword>
<evidence type="ECO:0000256" key="7">
    <source>
        <dbReference type="SAM" id="Phobius"/>
    </source>
</evidence>
<protein>
    <submittedName>
        <fullName evidence="10">Transporter</fullName>
    </submittedName>
</protein>
<dbReference type="InterPro" id="IPR025857">
    <property type="entry name" value="MacB_PCD"/>
</dbReference>
<comment type="caution">
    <text evidence="10">The sequence shown here is derived from an EMBL/GenBank/DDBJ whole genome shotgun (WGS) entry which is preliminary data.</text>
</comment>
<dbReference type="PANTHER" id="PTHR30489:SF0">
    <property type="entry name" value="LIPOPROTEIN-RELEASING SYSTEM TRANSMEMBRANE PROTEIN LOLE"/>
    <property type="match status" value="1"/>
</dbReference>
<feature type="domain" description="MacB-like periplasmic core" evidence="9">
    <location>
        <begin position="22"/>
        <end position="237"/>
    </location>
</feature>